<proteinExistence type="predicted"/>
<dbReference type="InterPro" id="IPR029058">
    <property type="entry name" value="AB_hydrolase_fold"/>
</dbReference>
<organism evidence="5 6">
    <name type="scientific">Roseateles paludis</name>
    <dbReference type="NCBI Taxonomy" id="3145238"/>
    <lineage>
        <taxon>Bacteria</taxon>
        <taxon>Pseudomonadati</taxon>
        <taxon>Pseudomonadota</taxon>
        <taxon>Betaproteobacteria</taxon>
        <taxon>Burkholderiales</taxon>
        <taxon>Sphaerotilaceae</taxon>
        <taxon>Roseateles</taxon>
    </lineage>
</organism>
<accession>A0ABV0G1W7</accession>
<evidence type="ECO:0000256" key="1">
    <source>
        <dbReference type="ARBA" id="ARBA00022487"/>
    </source>
</evidence>
<evidence type="ECO:0000313" key="6">
    <source>
        <dbReference type="Proteomes" id="UP001495147"/>
    </source>
</evidence>
<dbReference type="EMBL" id="JBDPZD010000002">
    <property type="protein sequence ID" value="MEO3691700.1"/>
    <property type="molecule type" value="Genomic_DNA"/>
</dbReference>
<evidence type="ECO:0000259" key="4">
    <source>
        <dbReference type="Pfam" id="PF22244"/>
    </source>
</evidence>
<dbReference type="Proteomes" id="UP001495147">
    <property type="component" value="Unassembled WGS sequence"/>
</dbReference>
<dbReference type="SUPFAM" id="SSF53474">
    <property type="entry name" value="alpha/beta-Hydrolases"/>
    <property type="match status" value="1"/>
</dbReference>
<protein>
    <recommendedName>
        <fullName evidence="4">4-O-methyl-glucuronoyl methylesterase-like domain-containing protein</fullName>
    </recommendedName>
</protein>
<evidence type="ECO:0000313" key="5">
    <source>
        <dbReference type="EMBL" id="MEO3691700.1"/>
    </source>
</evidence>
<keyword evidence="2" id="KW-0732">Signal</keyword>
<dbReference type="Gene3D" id="3.40.50.1820">
    <property type="entry name" value="alpha/beta hydrolase"/>
    <property type="match status" value="1"/>
</dbReference>
<comment type="caution">
    <text evidence="5">The sequence shown here is derived from an EMBL/GenBank/DDBJ whole genome shotgun (WGS) entry which is preliminary data.</text>
</comment>
<dbReference type="InterPro" id="IPR054579">
    <property type="entry name" value="GCE-like_dom"/>
</dbReference>
<keyword evidence="1" id="KW-0719">Serine esterase</keyword>
<sequence length="386" mass="40965">MLGAVEHSGAACRDPALPALAALPATAALPDPFVMADGQRLTRKADWACRRHEVSRQLQAYELGEKPAPVPGSVSGKLDGKTLTVTVSTGGRSISFNANVQLPSTGQAPYPAVIGIGRSFLNNAELLARGVAVIDFPNNDIADQQNGSSRNKGKFFELHPEAQGTGALVAWAWGVSRLVDALAQGAAPAIDARHLGVTGCSRNGKGALMAGALDERIALTIPQESGSGGSAAWRVSDAQKVAGQNVQTLRQIVTENVWFRSSFGEFSEAAARLPYDHHQVLALVAPRGLLVIENTAMEWLGNQSAWVSALAAREAWVALGVADGMGASQFSHPDHCRLPAEQSPEVLAFVDRFLKGTPAKTDIVRTDGKFAVDRQRWMPWSTPALK</sequence>
<evidence type="ECO:0000256" key="2">
    <source>
        <dbReference type="ARBA" id="ARBA00022729"/>
    </source>
</evidence>
<name>A0ABV0G1W7_9BURK</name>
<dbReference type="Pfam" id="PF22244">
    <property type="entry name" value="GCE_fung"/>
    <property type="match status" value="1"/>
</dbReference>
<reference evidence="5 6" key="1">
    <citation type="submission" date="2024-05" db="EMBL/GenBank/DDBJ databases">
        <title>Roseateles sp. DJS-2-20 16S ribosomal RNA gene Genome sequencing and assembly.</title>
        <authorList>
            <person name="Woo H."/>
        </authorList>
    </citation>
    <scope>NUCLEOTIDE SEQUENCE [LARGE SCALE GENOMIC DNA]</scope>
    <source>
        <strain evidence="5 6">DJS-2-20</strain>
    </source>
</reference>
<keyword evidence="3" id="KW-0378">Hydrolase</keyword>
<feature type="domain" description="4-O-methyl-glucuronoyl methylesterase-like" evidence="4">
    <location>
        <begin position="85"/>
        <end position="320"/>
    </location>
</feature>
<gene>
    <name evidence="5" type="ORF">ABDJ85_09485</name>
</gene>
<evidence type="ECO:0000256" key="3">
    <source>
        <dbReference type="ARBA" id="ARBA00022801"/>
    </source>
</evidence>
<keyword evidence="6" id="KW-1185">Reference proteome</keyword>